<name>A0A5C3E8I5_9BASI</name>
<organism evidence="2 3">
    <name type="scientific">Ustilago trichophora</name>
    <dbReference type="NCBI Taxonomy" id="86804"/>
    <lineage>
        <taxon>Eukaryota</taxon>
        <taxon>Fungi</taxon>
        <taxon>Dikarya</taxon>
        <taxon>Basidiomycota</taxon>
        <taxon>Ustilaginomycotina</taxon>
        <taxon>Ustilaginomycetes</taxon>
        <taxon>Ustilaginales</taxon>
        <taxon>Ustilaginaceae</taxon>
        <taxon>Ustilago</taxon>
    </lineage>
</organism>
<sequence length="124" mass="13881">MLPSDLENPFVWVLYLHLYAMLGQGQINKHTVAHMNVQDTQTTIEQEILFANFAYEDNNNNKDFGSNEEEEVAPLPSEQELNIPSPSTALPLASLEVLDQIPPPQPGQNPLSLSTVKQRLQDVI</sequence>
<proteinExistence type="predicted"/>
<dbReference type="Proteomes" id="UP000324022">
    <property type="component" value="Unassembled WGS sequence"/>
</dbReference>
<feature type="region of interest" description="Disordered" evidence="1">
    <location>
        <begin position="59"/>
        <end position="86"/>
    </location>
</feature>
<evidence type="ECO:0000313" key="2">
    <source>
        <dbReference type="EMBL" id="SPO27004.1"/>
    </source>
</evidence>
<accession>A0A5C3E8I5</accession>
<protein>
    <submittedName>
        <fullName evidence="2">Uncharacterized protein</fullName>
    </submittedName>
</protein>
<evidence type="ECO:0000313" key="3">
    <source>
        <dbReference type="Proteomes" id="UP000324022"/>
    </source>
</evidence>
<evidence type="ECO:0000256" key="1">
    <source>
        <dbReference type="SAM" id="MobiDB-lite"/>
    </source>
</evidence>
<reference evidence="2 3" key="1">
    <citation type="submission" date="2018-03" db="EMBL/GenBank/DDBJ databases">
        <authorList>
            <person name="Guldener U."/>
        </authorList>
    </citation>
    <scope>NUCLEOTIDE SEQUENCE [LARGE SCALE GENOMIC DNA]</scope>
    <source>
        <strain evidence="2 3">NBRC100155</strain>
    </source>
</reference>
<feature type="compositionally biased region" description="Polar residues" evidence="1">
    <location>
        <begin position="108"/>
        <end position="118"/>
    </location>
</feature>
<dbReference type="EMBL" id="OOIN01000016">
    <property type="protein sequence ID" value="SPO27004.1"/>
    <property type="molecule type" value="Genomic_DNA"/>
</dbReference>
<keyword evidence="3" id="KW-1185">Reference proteome</keyword>
<gene>
    <name evidence="2" type="ORF">UTRI_10686</name>
</gene>
<feature type="region of interest" description="Disordered" evidence="1">
    <location>
        <begin position="99"/>
        <end position="124"/>
    </location>
</feature>
<dbReference type="AlphaFoldDB" id="A0A5C3E8I5"/>